<dbReference type="OrthoDB" id="4221661at2759"/>
<organism evidence="2 3">
    <name type="scientific">Rasamsonia emersonii (strain ATCC 16479 / CBS 393.64 / IMI 116815)</name>
    <dbReference type="NCBI Taxonomy" id="1408163"/>
    <lineage>
        <taxon>Eukaryota</taxon>
        <taxon>Fungi</taxon>
        <taxon>Dikarya</taxon>
        <taxon>Ascomycota</taxon>
        <taxon>Pezizomycotina</taxon>
        <taxon>Eurotiomycetes</taxon>
        <taxon>Eurotiomycetidae</taxon>
        <taxon>Eurotiales</taxon>
        <taxon>Trichocomaceae</taxon>
        <taxon>Rasamsonia</taxon>
    </lineage>
</organism>
<feature type="compositionally biased region" description="Basic and acidic residues" evidence="1">
    <location>
        <begin position="222"/>
        <end position="235"/>
    </location>
</feature>
<feature type="compositionally biased region" description="Acidic residues" evidence="1">
    <location>
        <begin position="236"/>
        <end position="249"/>
    </location>
</feature>
<comment type="caution">
    <text evidence="2">The sequence shown here is derived from an EMBL/GenBank/DDBJ whole genome shotgun (WGS) entry which is preliminary data.</text>
</comment>
<proteinExistence type="predicted"/>
<protein>
    <submittedName>
        <fullName evidence="2">Uncharacterized protein</fullName>
    </submittedName>
</protein>
<evidence type="ECO:0000313" key="3">
    <source>
        <dbReference type="Proteomes" id="UP000053958"/>
    </source>
</evidence>
<reference evidence="2 3" key="1">
    <citation type="submission" date="2015-04" db="EMBL/GenBank/DDBJ databases">
        <authorList>
            <person name="Heijne W.H."/>
            <person name="Fedorova N.D."/>
            <person name="Nierman W.C."/>
            <person name="Vollebregt A.W."/>
            <person name="Zhao Z."/>
            <person name="Wu L."/>
            <person name="Kumar M."/>
            <person name="Stam H."/>
            <person name="van den Berg M.A."/>
            <person name="Pel H.J."/>
        </authorList>
    </citation>
    <scope>NUCLEOTIDE SEQUENCE [LARGE SCALE GENOMIC DNA]</scope>
    <source>
        <strain evidence="2 3">CBS 393.64</strain>
    </source>
</reference>
<dbReference type="GeneID" id="25314173"/>
<gene>
    <name evidence="2" type="ORF">T310_1822</name>
</gene>
<dbReference type="Proteomes" id="UP000053958">
    <property type="component" value="Unassembled WGS sequence"/>
</dbReference>
<dbReference type="RefSeq" id="XP_013330782.1">
    <property type="nucleotide sequence ID" value="XM_013475328.1"/>
</dbReference>
<name>A0A0F4Z1E5_RASE3</name>
<dbReference type="AlphaFoldDB" id="A0A0F4Z1E5"/>
<keyword evidence="3" id="KW-1185">Reference proteome</keyword>
<feature type="region of interest" description="Disordered" evidence="1">
    <location>
        <begin position="203"/>
        <end position="256"/>
    </location>
</feature>
<sequence>MTEYSLIFFLLRHKLFYPGTRVFKEKKIDFTNSQSSWILEEKLLERNVQDNEASYRIHQAASAAWAIYVCKNVDNPAQEAIMKIYMQIPYAGSEFDPPEHRQSQATATGHLTGFAASELSALKLLTEKACPSTPTLLDYKHDIQGPEGLVPGGNGFNAGLVLSLGTYDNLMWDDASKKIYFTGFQYTHSPEPDEGWDDEEWDIWGLRTPPTTGFRPSSRPAADAERSKIGNRKEEEDVEDEEKEEDDDDDHKGIIS</sequence>
<evidence type="ECO:0000256" key="1">
    <source>
        <dbReference type="SAM" id="MobiDB-lite"/>
    </source>
</evidence>
<accession>A0A0F4Z1E5</accession>
<evidence type="ECO:0000313" key="2">
    <source>
        <dbReference type="EMBL" id="KKA24170.1"/>
    </source>
</evidence>
<dbReference type="EMBL" id="LASV01000073">
    <property type="protein sequence ID" value="KKA24170.1"/>
    <property type="molecule type" value="Genomic_DNA"/>
</dbReference>